<name>A0A0M0KJ29_ALKHA</name>
<dbReference type="EMBL" id="LILD01000001">
    <property type="protein sequence ID" value="KOO38418.1"/>
    <property type="molecule type" value="Genomic_DNA"/>
</dbReference>
<accession>A0A4Y7WWR9</accession>
<comment type="caution">
    <text evidence="2">The sequence shown here is derived from an EMBL/GenBank/DDBJ whole genome shotgun (WGS) entry which is preliminary data.</text>
</comment>
<accession>A0A0M0KJ29</accession>
<feature type="transmembrane region" description="Helical" evidence="1">
    <location>
        <begin position="21"/>
        <end position="45"/>
    </location>
</feature>
<sequence length="159" mass="17935">MSEERLEQSKREQQMTYGTKVVIIGFVGGVFWSLLGYLAFYFNFVRIGPALILMPWALGDWKETYIGQLIGVIAIGLLSIAVAFLYRAILAKVLSIWAGVGFGLILWLIVFYVLNPIFPGLKTVQHLDFNTIITTLCLYALYGAFIGFSISYEYAEQQQ</sequence>
<dbReference type="GeneID" id="87598320"/>
<gene>
    <name evidence="2" type="ORF">AMD02_05755</name>
</gene>
<dbReference type="RefSeq" id="WP_053430714.1">
    <property type="nucleotide sequence ID" value="NZ_CP040441.1"/>
</dbReference>
<evidence type="ECO:0000256" key="1">
    <source>
        <dbReference type="SAM" id="Phobius"/>
    </source>
</evidence>
<organism evidence="2">
    <name type="scientific">Halalkalibacterium halodurans</name>
    <name type="common">Bacillus halodurans</name>
    <dbReference type="NCBI Taxonomy" id="86665"/>
    <lineage>
        <taxon>Bacteria</taxon>
        <taxon>Bacillati</taxon>
        <taxon>Bacillota</taxon>
        <taxon>Bacilli</taxon>
        <taxon>Bacillales</taxon>
        <taxon>Bacillaceae</taxon>
        <taxon>Halalkalibacterium (ex Joshi et al. 2022)</taxon>
    </lineage>
</organism>
<dbReference type="InterPro" id="IPR024563">
    <property type="entry name" value="YqhR"/>
</dbReference>
<keyword evidence="1" id="KW-1133">Transmembrane helix</keyword>
<keyword evidence="1" id="KW-0472">Membrane</keyword>
<feature type="transmembrane region" description="Helical" evidence="1">
    <location>
        <begin position="93"/>
        <end position="112"/>
    </location>
</feature>
<evidence type="ECO:0000313" key="2">
    <source>
        <dbReference type="EMBL" id="KOO38418.1"/>
    </source>
</evidence>
<dbReference type="PATRIC" id="fig|136160.3.peg.1443"/>
<proteinExistence type="predicted"/>
<dbReference type="Pfam" id="PF11085">
    <property type="entry name" value="YqhR"/>
    <property type="match status" value="1"/>
</dbReference>
<feature type="transmembrane region" description="Helical" evidence="1">
    <location>
        <begin position="132"/>
        <end position="155"/>
    </location>
</feature>
<dbReference type="AlphaFoldDB" id="A0A0M0KJ29"/>
<protein>
    <submittedName>
        <fullName evidence="2">Uncharacterized protein</fullName>
    </submittedName>
</protein>
<feature type="transmembrane region" description="Helical" evidence="1">
    <location>
        <begin position="65"/>
        <end position="86"/>
    </location>
</feature>
<reference evidence="2" key="1">
    <citation type="submission" date="2015-08" db="EMBL/GenBank/DDBJ databases">
        <title>Complete DNA Sequence of Pseudomonas syringae pv. actinidiae, the Causal Agent of Kiwifruit Canker Disease.</title>
        <authorList>
            <person name="Rikkerink E.H.A."/>
            <person name="Fineran P.C."/>
        </authorList>
    </citation>
    <scope>NUCLEOTIDE SEQUENCE</scope>
    <source>
        <strain evidence="2">DSM 13666</strain>
    </source>
</reference>
<keyword evidence="1" id="KW-0812">Transmembrane</keyword>